<gene>
    <name evidence="1" type="ORF">Tci_450293</name>
</gene>
<evidence type="ECO:0000313" key="1">
    <source>
        <dbReference type="EMBL" id="GEY78319.1"/>
    </source>
</evidence>
<dbReference type="EMBL" id="BKCJ010209291">
    <property type="protein sequence ID" value="GEY78319.1"/>
    <property type="molecule type" value="Genomic_DNA"/>
</dbReference>
<accession>A0A699HU37</accession>
<reference evidence="1" key="1">
    <citation type="journal article" date="2019" name="Sci. Rep.">
        <title>Draft genome of Tanacetum cinerariifolium, the natural source of mosquito coil.</title>
        <authorList>
            <person name="Yamashiro T."/>
            <person name="Shiraishi A."/>
            <person name="Satake H."/>
            <person name="Nakayama K."/>
        </authorList>
    </citation>
    <scope>NUCLEOTIDE SEQUENCE</scope>
</reference>
<proteinExistence type="predicted"/>
<dbReference type="AlphaFoldDB" id="A0A699HU37"/>
<name>A0A699HU37_TANCI</name>
<protein>
    <submittedName>
        <fullName evidence="1">Uncharacterized protein</fullName>
    </submittedName>
</protein>
<comment type="caution">
    <text evidence="1">The sequence shown here is derived from an EMBL/GenBank/DDBJ whole genome shotgun (WGS) entry which is preliminary data.</text>
</comment>
<sequence length="170" mass="18957">MYSLNSSCEVAYSPVWIFPRVKFSSRDPILQHLGHDVQRRVEIYTNFTYDDQGTKSDDSRNKLSLRTFSMMNEIDGSGDDGGVVLMFSGLPFSSRPSSSDLSSRDLFGCLGHIVMALIELWIREQDELPSSVGLDFQARQDDGQIYSGHLGRHHIVPIGELNGVSIALMA</sequence>
<organism evidence="1">
    <name type="scientific">Tanacetum cinerariifolium</name>
    <name type="common">Dalmatian daisy</name>
    <name type="synonym">Chrysanthemum cinerariifolium</name>
    <dbReference type="NCBI Taxonomy" id="118510"/>
    <lineage>
        <taxon>Eukaryota</taxon>
        <taxon>Viridiplantae</taxon>
        <taxon>Streptophyta</taxon>
        <taxon>Embryophyta</taxon>
        <taxon>Tracheophyta</taxon>
        <taxon>Spermatophyta</taxon>
        <taxon>Magnoliopsida</taxon>
        <taxon>eudicotyledons</taxon>
        <taxon>Gunneridae</taxon>
        <taxon>Pentapetalae</taxon>
        <taxon>asterids</taxon>
        <taxon>campanulids</taxon>
        <taxon>Asterales</taxon>
        <taxon>Asteraceae</taxon>
        <taxon>Asteroideae</taxon>
        <taxon>Anthemideae</taxon>
        <taxon>Anthemidinae</taxon>
        <taxon>Tanacetum</taxon>
    </lineage>
</organism>
<feature type="non-terminal residue" evidence="1">
    <location>
        <position position="170"/>
    </location>
</feature>